<evidence type="ECO:0000256" key="1">
    <source>
        <dbReference type="SAM" id="MobiDB-lite"/>
    </source>
</evidence>
<dbReference type="OrthoDB" id="2502240at2759"/>
<evidence type="ECO:0000313" key="4">
    <source>
        <dbReference type="Proteomes" id="UP000886653"/>
    </source>
</evidence>
<feature type="chain" id="PRO_5040486965" description="Secreted protein" evidence="2">
    <location>
        <begin position="18"/>
        <end position="241"/>
    </location>
</feature>
<keyword evidence="4" id="KW-1185">Reference proteome</keyword>
<name>A0A9P6NIL6_9BASI</name>
<feature type="compositionally biased region" description="Basic and acidic residues" evidence="1">
    <location>
        <begin position="96"/>
        <end position="105"/>
    </location>
</feature>
<dbReference type="AlphaFoldDB" id="A0A9P6NIL6"/>
<evidence type="ECO:0000256" key="2">
    <source>
        <dbReference type="SAM" id="SignalP"/>
    </source>
</evidence>
<protein>
    <recommendedName>
        <fullName evidence="5">Secreted protein</fullName>
    </recommendedName>
</protein>
<proteinExistence type="predicted"/>
<feature type="signal peptide" evidence="2">
    <location>
        <begin position="1"/>
        <end position="17"/>
    </location>
</feature>
<accession>A0A9P6NIL6</accession>
<keyword evidence="2" id="KW-0732">Signal</keyword>
<organism evidence="3 4">
    <name type="scientific">Cronartium quercuum f. sp. fusiforme G11</name>
    <dbReference type="NCBI Taxonomy" id="708437"/>
    <lineage>
        <taxon>Eukaryota</taxon>
        <taxon>Fungi</taxon>
        <taxon>Dikarya</taxon>
        <taxon>Basidiomycota</taxon>
        <taxon>Pucciniomycotina</taxon>
        <taxon>Pucciniomycetes</taxon>
        <taxon>Pucciniales</taxon>
        <taxon>Coleosporiaceae</taxon>
        <taxon>Cronartium</taxon>
    </lineage>
</organism>
<comment type="caution">
    <text evidence="3">The sequence shown here is derived from an EMBL/GenBank/DDBJ whole genome shotgun (WGS) entry which is preliminary data.</text>
</comment>
<gene>
    <name evidence="3" type="ORF">CROQUDRAFT_76332</name>
</gene>
<reference evidence="3" key="1">
    <citation type="submission" date="2013-11" db="EMBL/GenBank/DDBJ databases">
        <title>Genome sequence of the fusiform rust pathogen reveals effectors for host alternation and coevolution with pine.</title>
        <authorList>
            <consortium name="DOE Joint Genome Institute"/>
            <person name="Smith K."/>
            <person name="Pendleton A."/>
            <person name="Kubisiak T."/>
            <person name="Anderson C."/>
            <person name="Salamov A."/>
            <person name="Aerts A."/>
            <person name="Riley R."/>
            <person name="Clum A."/>
            <person name="Lindquist E."/>
            <person name="Ence D."/>
            <person name="Campbell M."/>
            <person name="Kronenberg Z."/>
            <person name="Feau N."/>
            <person name="Dhillon B."/>
            <person name="Hamelin R."/>
            <person name="Burleigh J."/>
            <person name="Smith J."/>
            <person name="Yandell M."/>
            <person name="Nelson C."/>
            <person name="Grigoriev I."/>
            <person name="Davis J."/>
        </authorList>
    </citation>
    <scope>NUCLEOTIDE SEQUENCE</scope>
    <source>
        <strain evidence="3">G11</strain>
    </source>
</reference>
<feature type="compositionally biased region" description="Pro residues" evidence="1">
    <location>
        <begin position="65"/>
        <end position="79"/>
    </location>
</feature>
<evidence type="ECO:0000313" key="3">
    <source>
        <dbReference type="EMBL" id="KAG0147641.1"/>
    </source>
</evidence>
<dbReference type="Proteomes" id="UP000886653">
    <property type="component" value="Unassembled WGS sequence"/>
</dbReference>
<evidence type="ECO:0008006" key="5">
    <source>
        <dbReference type="Google" id="ProtNLM"/>
    </source>
</evidence>
<sequence length="241" mass="26203">MTPTSLFFLLFVAYVQAIASNNTGCYDYFLHKDGCVWASNSNPCPLNSPAGKPCTSLRAFQHNQMPPPPPSDQMPPSPPSDAGTQTDEADGASDSETPKRLVRRYDTTQATKAVAGGRGICGYYDTNTTSGVCLWSGTNWVDGSDPSTSGWLDGAETRNCGKQVYIQLQGRPETVQYANVLDGCNFATHDPNVGCFQIYLTIDLFKKFNPTDQELANYTMNALFSWDFNNESGNNNCSGPA</sequence>
<dbReference type="EMBL" id="MU167245">
    <property type="protein sequence ID" value="KAG0147641.1"/>
    <property type="molecule type" value="Genomic_DNA"/>
</dbReference>
<feature type="region of interest" description="Disordered" evidence="1">
    <location>
        <begin position="55"/>
        <end position="105"/>
    </location>
</feature>